<dbReference type="EMBL" id="CAWUHD010000019">
    <property type="protein sequence ID" value="CAK7216013.1"/>
    <property type="molecule type" value="Genomic_DNA"/>
</dbReference>
<proteinExistence type="predicted"/>
<gene>
    <name evidence="1" type="ORF">SEUCBS140593_002727</name>
</gene>
<sequence length="603" mass="61217">MYYSKKAFLAAATAGFGGLVSLVSADNSLQTSDSGLVSRDTTFKNGTTFNKSFNGATLFSGELSGGPATVDISLVCKDCYITGQVTTELDIIPRSSSNSTANSNVTTTETTNLTSVAHTFFSDVANITETVIDDVTEALKNDTEALLETPTLTTLKAFLHNLTRPTLDVDFAIVDAAAEVVGLPEYRFSMTLDAFEVYVQTQLSISGSLTTTVNLFTSETDYGIRYGNDLELGVVLTVDLILNADLGGDNNADGGDGIEIDSGFHLQMNDGLALNIDLFGNNVSDIVFNGGTFEFLPVTVSASKLTLNAVVRVGVHAGIILASDDFKFDGIDLATYSAGVETVTFADVANLTLSIAAAGNNGSLASAEVDDISSCASGTSADLVVEEIFGFDIGADAGASVQIGDFLSWGVGPSTMLPVFYTTVAQCAGSVASAATATATATATTKATGAARRAVSTTASAAMASTTAVLSTTVVYTATACLSAGLLNCPASLQTTAVTTTTTTTTLTVPSGSAATWPATTATTAIAKLATFGSNAKAIGLTASGTPSSYVPTTSSTLSSIAPSSTGITVAGHHLSSKEEHIAIGVGVGVGVPLVAGVAATVM</sequence>
<comment type="caution">
    <text evidence="1">The sequence shown here is derived from an EMBL/GenBank/DDBJ whole genome shotgun (WGS) entry which is preliminary data.</text>
</comment>
<organism evidence="1 2">
    <name type="scientific">Sporothrix eucalyptigena</name>
    <dbReference type="NCBI Taxonomy" id="1812306"/>
    <lineage>
        <taxon>Eukaryota</taxon>
        <taxon>Fungi</taxon>
        <taxon>Dikarya</taxon>
        <taxon>Ascomycota</taxon>
        <taxon>Pezizomycotina</taxon>
        <taxon>Sordariomycetes</taxon>
        <taxon>Sordariomycetidae</taxon>
        <taxon>Ophiostomatales</taxon>
        <taxon>Ophiostomataceae</taxon>
        <taxon>Sporothrix</taxon>
    </lineage>
</organism>
<name>A0ABP0B8W2_9PEZI</name>
<evidence type="ECO:0000313" key="1">
    <source>
        <dbReference type="EMBL" id="CAK7216013.1"/>
    </source>
</evidence>
<accession>A0ABP0B8W2</accession>
<dbReference type="Proteomes" id="UP001642482">
    <property type="component" value="Unassembled WGS sequence"/>
</dbReference>
<evidence type="ECO:0000313" key="2">
    <source>
        <dbReference type="Proteomes" id="UP001642482"/>
    </source>
</evidence>
<protein>
    <submittedName>
        <fullName evidence="1">Uncharacterized protein</fullName>
    </submittedName>
</protein>
<reference evidence="1 2" key="1">
    <citation type="submission" date="2024-01" db="EMBL/GenBank/DDBJ databases">
        <authorList>
            <person name="Allen C."/>
            <person name="Tagirdzhanova G."/>
        </authorList>
    </citation>
    <scope>NUCLEOTIDE SEQUENCE [LARGE SCALE GENOMIC DNA]</scope>
</reference>
<keyword evidence="2" id="KW-1185">Reference proteome</keyword>